<dbReference type="GO" id="GO:0000139">
    <property type="term" value="C:Golgi membrane"/>
    <property type="evidence" value="ECO:0007669"/>
    <property type="project" value="UniProtKB-SubCell"/>
</dbReference>
<evidence type="ECO:0000256" key="6">
    <source>
        <dbReference type="SAM" id="MobiDB-lite"/>
    </source>
</evidence>
<dbReference type="AlphaFoldDB" id="A0A8T2X3V4"/>
<evidence type="ECO:0000256" key="1">
    <source>
        <dbReference type="ARBA" id="ARBA00004323"/>
    </source>
</evidence>
<gene>
    <name evidence="9" type="ORF">H0E87_025710</name>
</gene>
<keyword evidence="3" id="KW-0808">Transferase</keyword>
<comment type="similarity">
    <text evidence="2">Belongs to the glycosyltransferase 47 family.</text>
</comment>
<evidence type="ECO:0000256" key="4">
    <source>
        <dbReference type="ARBA" id="ARBA00022968"/>
    </source>
</evidence>
<feature type="region of interest" description="Disordered" evidence="6">
    <location>
        <begin position="472"/>
        <end position="493"/>
    </location>
</feature>
<accession>A0A8T2X3V4</accession>
<keyword evidence="4" id="KW-0735">Signal-anchor</keyword>
<name>A0A8T2X3V4_POPDE</name>
<comment type="subcellular location">
    <subcellularLocation>
        <location evidence="1">Golgi apparatus membrane</location>
        <topology evidence="1">Single-pass type II membrane protein</topology>
    </subcellularLocation>
</comment>
<evidence type="ECO:0000256" key="3">
    <source>
        <dbReference type="ARBA" id="ARBA00022676"/>
    </source>
</evidence>
<evidence type="ECO:0000256" key="7">
    <source>
        <dbReference type="SAM" id="SignalP"/>
    </source>
</evidence>
<evidence type="ECO:0000313" key="10">
    <source>
        <dbReference type="Proteomes" id="UP000807159"/>
    </source>
</evidence>
<feature type="signal peptide" evidence="7">
    <location>
        <begin position="1"/>
        <end position="23"/>
    </location>
</feature>
<keyword evidence="5" id="KW-0333">Golgi apparatus</keyword>
<dbReference type="GO" id="GO:0016757">
    <property type="term" value="F:glycosyltransferase activity"/>
    <property type="evidence" value="ECO:0007669"/>
    <property type="project" value="UniProtKB-KW"/>
</dbReference>
<reference evidence="9" key="1">
    <citation type="journal article" date="2021" name="J. Hered.">
        <title>Genome Assembly of Salicaceae Populus deltoides (Eastern Cottonwood) I-69 Based on Nanopore Sequencing and Hi-C Technologies.</title>
        <authorList>
            <person name="Bai S."/>
            <person name="Wu H."/>
            <person name="Zhang J."/>
            <person name="Pan Z."/>
            <person name="Zhao W."/>
            <person name="Li Z."/>
            <person name="Tong C."/>
        </authorList>
    </citation>
    <scope>NUCLEOTIDE SEQUENCE</scope>
    <source>
        <tissue evidence="9">Leaf</tissue>
    </source>
</reference>
<dbReference type="Pfam" id="PF03016">
    <property type="entry name" value="Exostosin_GT47"/>
    <property type="match status" value="1"/>
</dbReference>
<organism evidence="9 10">
    <name type="scientific">Populus deltoides</name>
    <name type="common">Eastern poplar</name>
    <name type="synonym">Eastern cottonwood</name>
    <dbReference type="NCBI Taxonomy" id="3696"/>
    <lineage>
        <taxon>Eukaryota</taxon>
        <taxon>Viridiplantae</taxon>
        <taxon>Streptophyta</taxon>
        <taxon>Embryophyta</taxon>
        <taxon>Tracheophyta</taxon>
        <taxon>Spermatophyta</taxon>
        <taxon>Magnoliopsida</taxon>
        <taxon>eudicotyledons</taxon>
        <taxon>Gunneridae</taxon>
        <taxon>Pentapetalae</taxon>
        <taxon>rosids</taxon>
        <taxon>fabids</taxon>
        <taxon>Malpighiales</taxon>
        <taxon>Salicaceae</taxon>
        <taxon>Saliceae</taxon>
        <taxon>Populus</taxon>
    </lineage>
</organism>
<keyword evidence="4" id="KW-0812">Transmembrane</keyword>
<dbReference type="Gene3D" id="3.40.50.2000">
    <property type="entry name" value="Glycogen Phosphorylase B"/>
    <property type="match status" value="1"/>
</dbReference>
<sequence length="507" mass="58583">MPPLKALAALVIFFGHSLDPVAAKGKSTLYVPQQSTAGVHHSEEFFLLNYEAMEKDLKVFVYPGGNPKTCYHSIDKKLKSNYASEHYFFMNLRNSSFLTENPDEAHLFFIPLSCQPMEDQDALPRYKEMVIQNYVRALTIKYPYWNRTLGADHFFVSCHGIGNRATAAFPFLLKNAIRLVCSPSYDSNYIPHKDVSLPQILELSFPPEGDGMWNDSTMESLPIQLSPVETHPPRTKLCFWAGSPNSEVRKNLRVHYKGLEEFEIHFVENVKRALVLDTFQKEIHRSKFCICPRGKTQVGGVCLAESMAFGCVPVIMSDYYDLPFNDILDWNAFSVILKEDDVPIMVEILKGIPEDMFEKMRQNVLKVSKYFKWHFRPVKYDEFHMVMYELWKRRHIIRGFVILLVKSATNKAGLHKKTWQRLNFNRHIIPFRRSNLLPCLRKVCLSVLRKRDALLCPENGILFITSFIRRPPDPRRQPSQRVTKQSKDHASSLNAKKPCAANISNFL</sequence>
<proteinExistence type="inferred from homology"/>
<feature type="domain" description="Exostosin GT47" evidence="8">
    <location>
        <begin position="54"/>
        <end position="350"/>
    </location>
</feature>
<feature type="chain" id="PRO_5035904036" description="Exostosin GT47 domain-containing protein" evidence="7">
    <location>
        <begin position="24"/>
        <end position="507"/>
    </location>
</feature>
<dbReference type="InterPro" id="IPR004263">
    <property type="entry name" value="Exostosin"/>
</dbReference>
<dbReference type="PANTHER" id="PTHR11062:SF43">
    <property type="entry name" value="EXOSTOSIN FAMILY PROTEIN"/>
    <property type="match status" value="1"/>
</dbReference>
<evidence type="ECO:0000313" key="9">
    <source>
        <dbReference type="EMBL" id="KAH8486811.1"/>
    </source>
</evidence>
<dbReference type="PANTHER" id="PTHR11062">
    <property type="entry name" value="EXOSTOSIN HEPARAN SULFATE GLYCOSYLTRANSFERASE -RELATED"/>
    <property type="match status" value="1"/>
</dbReference>
<dbReference type="InterPro" id="IPR040911">
    <property type="entry name" value="Exostosin_GT47"/>
</dbReference>
<keyword evidence="7" id="KW-0732">Signal</keyword>
<protein>
    <recommendedName>
        <fullName evidence="8">Exostosin GT47 domain-containing protein</fullName>
    </recommendedName>
</protein>
<dbReference type="Proteomes" id="UP000807159">
    <property type="component" value="Chromosome 15"/>
</dbReference>
<dbReference type="EMBL" id="JACEGQ020000015">
    <property type="protein sequence ID" value="KAH8486811.1"/>
    <property type="molecule type" value="Genomic_DNA"/>
</dbReference>
<evidence type="ECO:0000259" key="8">
    <source>
        <dbReference type="Pfam" id="PF03016"/>
    </source>
</evidence>
<evidence type="ECO:0000256" key="2">
    <source>
        <dbReference type="ARBA" id="ARBA00010271"/>
    </source>
</evidence>
<keyword evidence="3" id="KW-0328">Glycosyltransferase</keyword>
<comment type="caution">
    <text evidence="9">The sequence shown here is derived from an EMBL/GenBank/DDBJ whole genome shotgun (WGS) entry which is preliminary data.</text>
</comment>
<keyword evidence="10" id="KW-1185">Reference proteome</keyword>
<evidence type="ECO:0000256" key="5">
    <source>
        <dbReference type="ARBA" id="ARBA00023034"/>
    </source>
</evidence>